<reference evidence="2" key="1">
    <citation type="submission" date="2021-02" db="EMBL/GenBank/DDBJ databases">
        <authorList>
            <person name="Nowell W R."/>
        </authorList>
    </citation>
    <scope>NUCLEOTIDE SEQUENCE</scope>
</reference>
<protein>
    <submittedName>
        <fullName evidence="2">Uncharacterized protein</fullName>
    </submittedName>
</protein>
<comment type="caution">
    <text evidence="2">The sequence shown here is derived from an EMBL/GenBank/DDBJ whole genome shotgun (WGS) entry which is preliminary data.</text>
</comment>
<feature type="region of interest" description="Disordered" evidence="1">
    <location>
        <begin position="425"/>
        <end position="460"/>
    </location>
</feature>
<sequence length="868" mass="99593">MYLQLYVIFIIYAFSKNRIHTQDFFQAQLSPSTLTSVPYLDGEVTVYEHLQNRSRLYVPPLAVLYLNQTEVLYNRLNKKYLLRLSLILYTNELRTTILQYVSNTRDRCSPPKEICDIKMVPTERYRVVWTRTNEFSSDYKVDKNHSKWRHHIFSSFWTTPFSCHHLLPFAYQPLPPCSWWHRQLTNIFFADGIVFERYHTSWQSNTALLNKVDVHIECTTNQTCYDLLIDILAKPVILNGLELEYTTQNEKKSRKTVTITGQHVMKTNMYSQLKQLPSSTAANHVRYLLVDDMNQLVTEILTTMELEEITDSDYITHDDQKTLADLLRQRLSLSIETLHGHTERQWNSVYWNSDNIRPDRIVHLLNDELQQSQNKTSLRNKNEAFTQHQENQQLIGQNRSYDSHDNSENEVRSSQNKVESFIERAGSNSTGQKIVDQNGSDQSQANAVGQSQSNSFHRDRSFGGSYSANANVLGIAGGGFSAGFQETKIDAGSNSGSNYGSNEWRKALSKYTDRSHDNSHGWKDTQATNNDLSSYKESAWRRAATQDRQEAHDDARAQNDAQSFQELIQKNFDYYANNRQFIEFTGERYIVKPVKAYKMNLATFHENTKFVHKTIVVSHIDLTHAVPFRILSSSSDAMLARVPVIDNYTNVFESKLDELNQTHSLGKLAMAHMNMSFITIENNFKNLTAQRTSQFIELKNNVGNLTAQTTSEFIELKNNVENLTAQTTSQFIELKNNVENFTQLIKELHVKLTADLNKTEILLIQKIATSEGSTQLTINQAVQDLQETITNSTRLDKSGRYFSSNFIEASTPSVMSISGDVILSIDIMAFTPLKVEIRFIDGRWFQVMVCDDSFNASVANIACRSALL</sequence>
<dbReference type="EMBL" id="CAJNRG010000079">
    <property type="protein sequence ID" value="CAF1966900.1"/>
    <property type="molecule type" value="Genomic_DNA"/>
</dbReference>
<dbReference type="AlphaFoldDB" id="A0A816M0I5"/>
<accession>A0A816M0I5</accession>
<feature type="region of interest" description="Disordered" evidence="1">
    <location>
        <begin position="537"/>
        <end position="556"/>
    </location>
</feature>
<evidence type="ECO:0000313" key="3">
    <source>
        <dbReference type="Proteomes" id="UP000663887"/>
    </source>
</evidence>
<name>A0A816M0I5_9BILA</name>
<proteinExistence type="predicted"/>
<evidence type="ECO:0000256" key="1">
    <source>
        <dbReference type="SAM" id="MobiDB-lite"/>
    </source>
</evidence>
<dbReference type="Proteomes" id="UP000663887">
    <property type="component" value="Unassembled WGS sequence"/>
</dbReference>
<organism evidence="2 3">
    <name type="scientific">Rotaria magnacalcarata</name>
    <dbReference type="NCBI Taxonomy" id="392030"/>
    <lineage>
        <taxon>Eukaryota</taxon>
        <taxon>Metazoa</taxon>
        <taxon>Spiralia</taxon>
        <taxon>Gnathifera</taxon>
        <taxon>Rotifera</taxon>
        <taxon>Eurotatoria</taxon>
        <taxon>Bdelloidea</taxon>
        <taxon>Philodinida</taxon>
        <taxon>Philodinidae</taxon>
        <taxon>Rotaria</taxon>
    </lineage>
</organism>
<feature type="compositionally biased region" description="Polar residues" evidence="1">
    <location>
        <begin position="426"/>
        <end position="455"/>
    </location>
</feature>
<feature type="compositionally biased region" description="Basic and acidic residues" evidence="1">
    <location>
        <begin position="538"/>
        <end position="556"/>
    </location>
</feature>
<gene>
    <name evidence="2" type="ORF">XDN619_LOCUS1672</name>
</gene>
<evidence type="ECO:0000313" key="2">
    <source>
        <dbReference type="EMBL" id="CAF1966900.1"/>
    </source>
</evidence>